<dbReference type="EMBL" id="HBUE01156576">
    <property type="protein sequence ID" value="CAG6508066.1"/>
    <property type="molecule type" value="Transcribed_RNA"/>
</dbReference>
<dbReference type="EMBL" id="HBUE01156580">
    <property type="protein sequence ID" value="CAG6508067.1"/>
    <property type="molecule type" value="Transcribed_RNA"/>
</dbReference>
<dbReference type="EMBL" id="HBUE01261688">
    <property type="protein sequence ID" value="CAG6559417.1"/>
    <property type="molecule type" value="Transcribed_RNA"/>
</dbReference>
<evidence type="ECO:0000256" key="1">
    <source>
        <dbReference type="SAM" id="MobiDB-lite"/>
    </source>
</evidence>
<dbReference type="AlphaFoldDB" id="A0A8D8NC34"/>
<organism evidence="2">
    <name type="scientific">Culex pipiens</name>
    <name type="common">House mosquito</name>
    <dbReference type="NCBI Taxonomy" id="7175"/>
    <lineage>
        <taxon>Eukaryota</taxon>
        <taxon>Metazoa</taxon>
        <taxon>Ecdysozoa</taxon>
        <taxon>Arthropoda</taxon>
        <taxon>Hexapoda</taxon>
        <taxon>Insecta</taxon>
        <taxon>Pterygota</taxon>
        <taxon>Neoptera</taxon>
        <taxon>Endopterygota</taxon>
        <taxon>Diptera</taxon>
        <taxon>Nematocera</taxon>
        <taxon>Culicoidea</taxon>
        <taxon>Culicidae</taxon>
        <taxon>Culicinae</taxon>
        <taxon>Culicini</taxon>
        <taxon>Culex</taxon>
        <taxon>Culex</taxon>
    </lineage>
</organism>
<evidence type="ECO:0000313" key="2">
    <source>
        <dbReference type="EMBL" id="CAG6559418.1"/>
    </source>
</evidence>
<name>A0A8D8NC34_CULPI</name>
<feature type="compositionally biased region" description="Polar residues" evidence="1">
    <location>
        <begin position="65"/>
        <end position="80"/>
    </location>
</feature>
<reference evidence="2" key="1">
    <citation type="submission" date="2021-05" db="EMBL/GenBank/DDBJ databases">
        <authorList>
            <person name="Alioto T."/>
            <person name="Alioto T."/>
            <person name="Gomez Garrido J."/>
        </authorList>
    </citation>
    <scope>NUCLEOTIDE SEQUENCE</scope>
</reference>
<accession>A0A8D8NC34</accession>
<sequence>MPTLLLQLFFGTPTSSLCRNRRTLLCVFSTPVGDKGTTTLLRNSDVEPAPANRKRTLQCPSLSITTGTTTHLRPSANSSPELRRPQRPTPCWCRKQLTFLAVIPLPPVRNYSSATGQLSKTSPEPSANIRCRHFSRNQPDFAKQRQRATSKCCKTAPATKQIAAQPKSAH</sequence>
<protein>
    <submittedName>
        <fullName evidence="2">(northern house mosquito) hypothetical protein</fullName>
    </submittedName>
</protein>
<dbReference type="EMBL" id="HBUE01261692">
    <property type="protein sequence ID" value="CAG6559418.1"/>
    <property type="molecule type" value="Transcribed_RNA"/>
</dbReference>
<feature type="region of interest" description="Disordered" evidence="1">
    <location>
        <begin position="65"/>
        <end position="87"/>
    </location>
</feature>
<proteinExistence type="predicted"/>